<comment type="caution">
    <text evidence="10">Lacks conserved residue(s) required for the propagation of feature annotation.</text>
</comment>
<dbReference type="GO" id="GO:0005886">
    <property type="term" value="C:plasma membrane"/>
    <property type="evidence" value="ECO:0007669"/>
    <property type="project" value="UniProtKB-SubCell"/>
</dbReference>
<dbReference type="EMBL" id="QQZY01000001">
    <property type="protein sequence ID" value="RDI75876.1"/>
    <property type="molecule type" value="Genomic_DNA"/>
</dbReference>
<evidence type="ECO:0000313" key="12">
    <source>
        <dbReference type="Proteomes" id="UP000254134"/>
    </source>
</evidence>
<keyword evidence="4 10" id="KW-0812">Transmembrane</keyword>
<dbReference type="Pfam" id="PF03840">
    <property type="entry name" value="SecG"/>
    <property type="match status" value="1"/>
</dbReference>
<dbReference type="AlphaFoldDB" id="A0A7M2Z0D9"/>
<reference evidence="12" key="2">
    <citation type="journal article" date="2019" name="MicrobiologyOpen">
        <title>High-quality draft genome sequence of Gaiella occulta isolated from a 150 meter deep mineral water borehole and comparison with the genome sequences of other deep-branching lineages of the phylum Actinobacteria.</title>
        <authorList>
            <person name="Severino R."/>
            <person name="Froufe H.J.C."/>
            <person name="Barroso C."/>
            <person name="Albuquerque L."/>
            <person name="Lobo-da-Cunha A."/>
            <person name="da Costa M.S."/>
            <person name="Egas C."/>
        </authorList>
    </citation>
    <scope>NUCLEOTIDE SEQUENCE [LARGE SCALE GENOMIC DNA]</scope>
    <source>
        <strain evidence="12">F2-233</strain>
    </source>
</reference>
<comment type="subcellular location">
    <subcellularLocation>
        <location evidence="10">Cell membrane</location>
        <topology evidence="10">Multi-pass membrane protein</topology>
    </subcellularLocation>
    <subcellularLocation>
        <location evidence="1">Membrane</location>
        <topology evidence="1">Multi-pass membrane protein</topology>
    </subcellularLocation>
</comment>
<keyword evidence="12" id="KW-1185">Reference proteome</keyword>
<gene>
    <name evidence="11" type="ORF">Gocc_0295</name>
</gene>
<evidence type="ECO:0000256" key="2">
    <source>
        <dbReference type="ARBA" id="ARBA00008445"/>
    </source>
</evidence>
<dbReference type="RefSeq" id="WP_114794757.1">
    <property type="nucleotide sequence ID" value="NZ_QQZY01000001.1"/>
</dbReference>
<keyword evidence="10" id="KW-1003">Cell membrane</keyword>
<keyword evidence="8 10" id="KW-0472">Membrane</keyword>
<dbReference type="GO" id="GO:0015450">
    <property type="term" value="F:protein-transporting ATPase activity"/>
    <property type="evidence" value="ECO:0007669"/>
    <property type="project" value="UniProtKB-UniRule"/>
</dbReference>
<name>A0A7M2Z0D9_9ACTN</name>
<accession>A0A7M2Z0D9</accession>
<keyword evidence="6 10" id="KW-1133">Transmembrane helix</keyword>
<evidence type="ECO:0000256" key="1">
    <source>
        <dbReference type="ARBA" id="ARBA00004141"/>
    </source>
</evidence>
<comment type="similarity">
    <text evidence="2 10">Belongs to the SecG family.</text>
</comment>
<evidence type="ECO:0000256" key="6">
    <source>
        <dbReference type="ARBA" id="ARBA00022989"/>
    </source>
</evidence>
<keyword evidence="5 10" id="KW-0653">Protein transport</keyword>
<sequence length="73" mass="7787">MTSVFAVLQVLVSAALLALVLMHSGRDAGFGGIGFTPQSQGGTHIVERNLTRLTTIVAVLFFVNTVILYRLLA</sequence>
<dbReference type="NCBIfam" id="TIGR00810">
    <property type="entry name" value="secG"/>
    <property type="match status" value="1"/>
</dbReference>
<comment type="caution">
    <text evidence="11">The sequence shown here is derived from an EMBL/GenBank/DDBJ whole genome shotgun (WGS) entry which is preliminary data.</text>
</comment>
<protein>
    <recommendedName>
        <fullName evidence="10">Protein-export membrane protein SecG</fullName>
    </recommendedName>
</protein>
<comment type="function">
    <text evidence="9 10">Involved in protein export. Participates in an early event of protein translocation.</text>
</comment>
<evidence type="ECO:0000256" key="8">
    <source>
        <dbReference type="ARBA" id="ARBA00023136"/>
    </source>
</evidence>
<evidence type="ECO:0000256" key="4">
    <source>
        <dbReference type="ARBA" id="ARBA00022692"/>
    </source>
</evidence>
<evidence type="ECO:0000313" key="11">
    <source>
        <dbReference type="EMBL" id="RDI75876.1"/>
    </source>
</evidence>
<dbReference type="InterPro" id="IPR004692">
    <property type="entry name" value="SecG"/>
</dbReference>
<dbReference type="Proteomes" id="UP000254134">
    <property type="component" value="Unassembled WGS sequence"/>
</dbReference>
<keyword evidence="3 10" id="KW-0813">Transport</keyword>
<keyword evidence="7 10" id="KW-0811">Translocation</keyword>
<evidence type="ECO:0000256" key="3">
    <source>
        <dbReference type="ARBA" id="ARBA00022448"/>
    </source>
</evidence>
<organism evidence="11 12">
    <name type="scientific">Gaiella occulta</name>
    <dbReference type="NCBI Taxonomy" id="1002870"/>
    <lineage>
        <taxon>Bacteria</taxon>
        <taxon>Bacillati</taxon>
        <taxon>Actinomycetota</taxon>
        <taxon>Thermoleophilia</taxon>
        <taxon>Gaiellales</taxon>
        <taxon>Gaiellaceae</taxon>
        <taxon>Gaiella</taxon>
    </lineage>
</organism>
<dbReference type="GO" id="GO:0009306">
    <property type="term" value="P:protein secretion"/>
    <property type="evidence" value="ECO:0007669"/>
    <property type="project" value="UniProtKB-UniRule"/>
</dbReference>
<evidence type="ECO:0000256" key="10">
    <source>
        <dbReference type="RuleBase" id="RU365087"/>
    </source>
</evidence>
<evidence type="ECO:0000256" key="5">
    <source>
        <dbReference type="ARBA" id="ARBA00022927"/>
    </source>
</evidence>
<evidence type="ECO:0000256" key="9">
    <source>
        <dbReference type="ARBA" id="ARBA00025182"/>
    </source>
</evidence>
<evidence type="ECO:0000256" key="7">
    <source>
        <dbReference type="ARBA" id="ARBA00023010"/>
    </source>
</evidence>
<proteinExistence type="inferred from homology"/>
<feature type="transmembrane region" description="Helical" evidence="10">
    <location>
        <begin position="53"/>
        <end position="72"/>
    </location>
</feature>
<reference evidence="11 12" key="1">
    <citation type="submission" date="2018-07" db="EMBL/GenBank/DDBJ databases">
        <title>High-quality-draft genome sequence of Gaiella occulta.</title>
        <authorList>
            <person name="Severino R."/>
            <person name="Froufe H.J.C."/>
            <person name="Rainey F.A."/>
            <person name="Barroso C."/>
            <person name="Albuquerque L."/>
            <person name="Lobo-Da-Cunha A."/>
            <person name="Da Costa M.S."/>
            <person name="Egas C."/>
        </authorList>
    </citation>
    <scope>NUCLEOTIDE SEQUENCE [LARGE SCALE GENOMIC DNA]</scope>
    <source>
        <strain evidence="11 12">F2-233</strain>
    </source>
</reference>
<dbReference type="PRINTS" id="PR01651">
    <property type="entry name" value="SECGEXPORT"/>
</dbReference>